<keyword evidence="6" id="KW-1185">Reference proteome</keyword>
<dbReference type="RefSeq" id="WP_146595681.1">
    <property type="nucleotide sequence ID" value="NZ_SJPT01000005.1"/>
</dbReference>
<keyword evidence="1" id="KW-0479">Metal-binding</keyword>
<gene>
    <name evidence="5" type="ORF">Pla52o_35810</name>
</gene>
<dbReference type="AlphaFoldDB" id="A0A5C6CEJ5"/>
<evidence type="ECO:0000313" key="6">
    <source>
        <dbReference type="Proteomes" id="UP000316304"/>
    </source>
</evidence>
<feature type="domain" description="Gamma-butyrobetaine hydroxylase-like N-terminal" evidence="4">
    <location>
        <begin position="23"/>
        <end position="115"/>
    </location>
</feature>
<evidence type="ECO:0000313" key="5">
    <source>
        <dbReference type="EMBL" id="TWU22522.1"/>
    </source>
</evidence>
<name>A0A5C6CEJ5_9BACT</name>
<evidence type="ECO:0000259" key="4">
    <source>
        <dbReference type="Pfam" id="PF06155"/>
    </source>
</evidence>
<protein>
    <recommendedName>
        <fullName evidence="4">Gamma-butyrobetaine hydroxylase-like N-terminal domain-containing protein</fullName>
    </recommendedName>
</protein>
<evidence type="ECO:0000256" key="2">
    <source>
        <dbReference type="ARBA" id="ARBA00023004"/>
    </source>
</evidence>
<dbReference type="GO" id="GO:0046872">
    <property type="term" value="F:metal ion binding"/>
    <property type="evidence" value="ECO:0007669"/>
    <property type="project" value="UniProtKB-KW"/>
</dbReference>
<evidence type="ECO:0000256" key="3">
    <source>
        <dbReference type="SAM" id="MobiDB-lite"/>
    </source>
</evidence>
<proteinExistence type="predicted"/>
<dbReference type="PANTHER" id="PTHR35303">
    <property type="entry name" value="OS02G0197800 PROTEIN"/>
    <property type="match status" value="1"/>
</dbReference>
<dbReference type="OrthoDB" id="9794178at2"/>
<evidence type="ECO:0000256" key="1">
    <source>
        <dbReference type="ARBA" id="ARBA00022723"/>
    </source>
</evidence>
<dbReference type="Proteomes" id="UP000316304">
    <property type="component" value="Unassembled WGS sequence"/>
</dbReference>
<dbReference type="Gene3D" id="3.30.2020.30">
    <property type="match status" value="1"/>
</dbReference>
<dbReference type="PANTHER" id="PTHR35303:SF5">
    <property type="entry name" value="OS02G0197800 PROTEIN"/>
    <property type="match status" value="1"/>
</dbReference>
<dbReference type="EMBL" id="SJPT01000005">
    <property type="protein sequence ID" value="TWU22522.1"/>
    <property type="molecule type" value="Genomic_DNA"/>
</dbReference>
<feature type="region of interest" description="Disordered" evidence="3">
    <location>
        <begin position="1"/>
        <end position="20"/>
    </location>
</feature>
<comment type="caution">
    <text evidence="5">The sequence shown here is derived from an EMBL/GenBank/DDBJ whole genome shotgun (WGS) entry which is preliminary data.</text>
</comment>
<accession>A0A5C6CEJ5</accession>
<reference evidence="5 6" key="1">
    <citation type="submission" date="2019-02" db="EMBL/GenBank/DDBJ databases">
        <title>Deep-cultivation of Planctomycetes and their phenomic and genomic characterization uncovers novel biology.</title>
        <authorList>
            <person name="Wiegand S."/>
            <person name="Jogler M."/>
            <person name="Boedeker C."/>
            <person name="Pinto D."/>
            <person name="Vollmers J."/>
            <person name="Rivas-Marin E."/>
            <person name="Kohn T."/>
            <person name="Peeters S.H."/>
            <person name="Heuer A."/>
            <person name="Rast P."/>
            <person name="Oberbeckmann S."/>
            <person name="Bunk B."/>
            <person name="Jeske O."/>
            <person name="Meyerdierks A."/>
            <person name="Storesund J.E."/>
            <person name="Kallscheuer N."/>
            <person name="Luecker S."/>
            <person name="Lage O.M."/>
            <person name="Pohl T."/>
            <person name="Merkel B.J."/>
            <person name="Hornburger P."/>
            <person name="Mueller R.-W."/>
            <person name="Bruemmer F."/>
            <person name="Labrenz M."/>
            <person name="Spormann A.M."/>
            <person name="Op Den Camp H."/>
            <person name="Overmann J."/>
            <person name="Amann R."/>
            <person name="Jetten M.S.M."/>
            <person name="Mascher T."/>
            <person name="Medema M.H."/>
            <person name="Devos D.P."/>
            <person name="Kaster A.-K."/>
            <person name="Ovreas L."/>
            <person name="Rohde M."/>
            <person name="Galperin M.Y."/>
            <person name="Jogler C."/>
        </authorList>
    </citation>
    <scope>NUCLEOTIDE SEQUENCE [LARGE SCALE GENOMIC DNA]</scope>
    <source>
        <strain evidence="5 6">Pla52o</strain>
    </source>
</reference>
<sequence length="120" mass="13032">MNTSESKSLPDEPDLTPLAISREGESVIQIQWNDGTSTRWTVSQLRAACPCATCREKKRGQEKKEASKASLSLPVLSAAEARPLRIESMRPVGSYAYQIAFSDGHSSGIFPIKLLANPLG</sequence>
<dbReference type="InterPro" id="IPR010376">
    <property type="entry name" value="GBBH-like_N"/>
</dbReference>
<keyword evidence="2" id="KW-0408">Iron</keyword>
<dbReference type="Pfam" id="PF06155">
    <property type="entry name" value="GBBH-like_N"/>
    <property type="match status" value="1"/>
</dbReference>
<organism evidence="5 6">
    <name type="scientific">Novipirellula galeiformis</name>
    <dbReference type="NCBI Taxonomy" id="2528004"/>
    <lineage>
        <taxon>Bacteria</taxon>
        <taxon>Pseudomonadati</taxon>
        <taxon>Planctomycetota</taxon>
        <taxon>Planctomycetia</taxon>
        <taxon>Pirellulales</taxon>
        <taxon>Pirellulaceae</taxon>
        <taxon>Novipirellula</taxon>
    </lineage>
</organism>
<dbReference type="InterPro" id="IPR038492">
    <property type="entry name" value="GBBH-like_N_sf"/>
</dbReference>